<accession>A0A0E9P9Q6</accession>
<proteinExistence type="predicted"/>
<reference evidence="1" key="2">
    <citation type="journal article" date="2015" name="Fish Shellfish Immunol.">
        <title>Early steps in the European eel (Anguilla anguilla)-Vibrio vulnificus interaction in the gills: Role of the RtxA13 toxin.</title>
        <authorList>
            <person name="Callol A."/>
            <person name="Pajuelo D."/>
            <person name="Ebbesson L."/>
            <person name="Teles M."/>
            <person name="MacKenzie S."/>
            <person name="Amaro C."/>
        </authorList>
    </citation>
    <scope>NUCLEOTIDE SEQUENCE</scope>
</reference>
<protein>
    <submittedName>
        <fullName evidence="1">Uncharacterized protein</fullName>
    </submittedName>
</protein>
<name>A0A0E9P9Q6_ANGAN</name>
<evidence type="ECO:0000313" key="1">
    <source>
        <dbReference type="EMBL" id="JAH00997.1"/>
    </source>
</evidence>
<dbReference type="AlphaFoldDB" id="A0A0E9P9Q6"/>
<dbReference type="EMBL" id="GBXM01107580">
    <property type="protein sequence ID" value="JAH00997.1"/>
    <property type="molecule type" value="Transcribed_RNA"/>
</dbReference>
<sequence>MYVRYLKSMNVSSVGNKSALPC</sequence>
<reference evidence="1" key="1">
    <citation type="submission" date="2014-11" db="EMBL/GenBank/DDBJ databases">
        <authorList>
            <person name="Amaro Gonzalez C."/>
        </authorList>
    </citation>
    <scope>NUCLEOTIDE SEQUENCE</scope>
</reference>
<organism evidence="1">
    <name type="scientific">Anguilla anguilla</name>
    <name type="common">European freshwater eel</name>
    <name type="synonym">Muraena anguilla</name>
    <dbReference type="NCBI Taxonomy" id="7936"/>
    <lineage>
        <taxon>Eukaryota</taxon>
        <taxon>Metazoa</taxon>
        <taxon>Chordata</taxon>
        <taxon>Craniata</taxon>
        <taxon>Vertebrata</taxon>
        <taxon>Euteleostomi</taxon>
        <taxon>Actinopterygii</taxon>
        <taxon>Neopterygii</taxon>
        <taxon>Teleostei</taxon>
        <taxon>Anguilliformes</taxon>
        <taxon>Anguillidae</taxon>
        <taxon>Anguilla</taxon>
    </lineage>
</organism>